<dbReference type="GO" id="GO:0070573">
    <property type="term" value="F:metallodipeptidase activity"/>
    <property type="evidence" value="ECO:0007669"/>
    <property type="project" value="InterPro"/>
</dbReference>
<dbReference type="InterPro" id="IPR008257">
    <property type="entry name" value="Pept_M19"/>
</dbReference>
<dbReference type="PANTHER" id="PTHR10443">
    <property type="entry name" value="MICROSOMAL DIPEPTIDASE"/>
    <property type="match status" value="1"/>
</dbReference>
<dbReference type="SUPFAM" id="SSF51556">
    <property type="entry name" value="Metallo-dependent hydrolases"/>
    <property type="match status" value="1"/>
</dbReference>
<dbReference type="GO" id="GO:0006508">
    <property type="term" value="P:proteolysis"/>
    <property type="evidence" value="ECO:0007669"/>
    <property type="project" value="InterPro"/>
</dbReference>
<evidence type="ECO:0000313" key="1">
    <source>
        <dbReference type="EMBL" id="HIT50354.1"/>
    </source>
</evidence>
<protein>
    <submittedName>
        <fullName evidence="1">Dipeptidase</fullName>
    </submittedName>
</protein>
<comment type="caution">
    <text evidence="1">The sequence shown here is derived from an EMBL/GenBank/DDBJ whole genome shotgun (WGS) entry which is preliminary data.</text>
</comment>
<dbReference type="PROSITE" id="PS51365">
    <property type="entry name" value="RENAL_DIPEPTIDASE_2"/>
    <property type="match status" value="1"/>
</dbReference>
<dbReference type="InterPro" id="IPR032466">
    <property type="entry name" value="Metal_Hydrolase"/>
</dbReference>
<proteinExistence type="predicted"/>
<reference evidence="1" key="1">
    <citation type="submission" date="2020-10" db="EMBL/GenBank/DDBJ databases">
        <authorList>
            <person name="Gilroy R."/>
        </authorList>
    </citation>
    <scope>NUCLEOTIDE SEQUENCE</scope>
    <source>
        <strain evidence="1">ChiW17-6978</strain>
    </source>
</reference>
<gene>
    <name evidence="1" type="ORF">IAD46_04945</name>
</gene>
<dbReference type="CDD" id="cd01301">
    <property type="entry name" value="rDP_like"/>
    <property type="match status" value="1"/>
</dbReference>
<accession>A0A9D1GSE4</accession>
<reference evidence="1" key="2">
    <citation type="journal article" date="2021" name="PeerJ">
        <title>Extensive microbial diversity within the chicken gut microbiome revealed by metagenomics and culture.</title>
        <authorList>
            <person name="Gilroy R."/>
            <person name="Ravi A."/>
            <person name="Getino M."/>
            <person name="Pursley I."/>
            <person name="Horton D.L."/>
            <person name="Alikhan N.F."/>
            <person name="Baker D."/>
            <person name="Gharbi K."/>
            <person name="Hall N."/>
            <person name="Watson M."/>
            <person name="Adriaenssens E.M."/>
            <person name="Foster-Nyarko E."/>
            <person name="Jarju S."/>
            <person name="Secka A."/>
            <person name="Antonio M."/>
            <person name="Oren A."/>
            <person name="Chaudhuri R.R."/>
            <person name="La Ragione R."/>
            <person name="Hildebrand F."/>
            <person name="Pallen M.J."/>
        </authorList>
    </citation>
    <scope>NUCLEOTIDE SEQUENCE</scope>
    <source>
        <strain evidence="1">ChiW17-6978</strain>
    </source>
</reference>
<dbReference type="Proteomes" id="UP000886758">
    <property type="component" value="Unassembled WGS sequence"/>
</dbReference>
<dbReference type="Gene3D" id="3.20.20.140">
    <property type="entry name" value="Metal-dependent hydrolases"/>
    <property type="match status" value="1"/>
</dbReference>
<name>A0A9D1GSE4_9MOLU</name>
<dbReference type="AlphaFoldDB" id="A0A9D1GSE4"/>
<dbReference type="PANTHER" id="PTHR10443:SF12">
    <property type="entry name" value="DIPEPTIDASE"/>
    <property type="match status" value="1"/>
</dbReference>
<evidence type="ECO:0000313" key="2">
    <source>
        <dbReference type="Proteomes" id="UP000886758"/>
    </source>
</evidence>
<organism evidence="1 2">
    <name type="scientific">Candidatus Pelethenecus faecipullorum</name>
    <dbReference type="NCBI Taxonomy" id="2840900"/>
    <lineage>
        <taxon>Bacteria</taxon>
        <taxon>Bacillati</taxon>
        <taxon>Mycoplasmatota</taxon>
        <taxon>Mollicutes</taxon>
        <taxon>Candidatus Pelethenecus</taxon>
    </lineage>
</organism>
<dbReference type="Pfam" id="PF01244">
    <property type="entry name" value="Peptidase_M19"/>
    <property type="match status" value="1"/>
</dbReference>
<dbReference type="EMBL" id="DVLF01000155">
    <property type="protein sequence ID" value="HIT50354.1"/>
    <property type="molecule type" value="Genomic_DNA"/>
</dbReference>
<sequence>MNYIDLHCDTLMQLYQQPDKSLKDAPLQINLAHLKKGGCLLQCFAVFVPLKKYVNPFETSLEMIDRYETELNAVSDWIHPVYCYADLVKNIREGKISSLLTIEEGGILKGNLSFLRTLYRLGVRMICLNWNDANGIGYPNFDLKEEKRDFTKPNVKDGLTAFGFELVRQMNRLGMIVDVSHLSDAGFYDCIRTSVHPIVASHSNARSICHHVRNLSDDMIVALHKKGGVMGLNFCAAFLDDDPEKGKDTVSCVIRHMKHIKNLVGVDVMAIGTDFDGIPTDIALKNASFMPCLIEGMRQSGFTQDEIEKICYKNFLRVFQEIIG</sequence>